<proteinExistence type="predicted"/>
<dbReference type="eggNOG" id="COG2928">
    <property type="taxonomic scope" value="Bacteria"/>
</dbReference>
<evidence type="ECO:0000313" key="3">
    <source>
        <dbReference type="Proteomes" id="UP000027946"/>
    </source>
</evidence>
<accession>A0A069RDH1</accession>
<dbReference type="PANTHER" id="PTHR31876:SF26">
    <property type="entry name" value="PROTEIN LIKE COV 2"/>
    <property type="match status" value="1"/>
</dbReference>
<name>A0A069RDH1_PEPLI</name>
<keyword evidence="1" id="KW-1133">Transmembrane helix</keyword>
<dbReference type="EMBL" id="JJMM01000011">
    <property type="protein sequence ID" value="KDR95086.1"/>
    <property type="molecule type" value="Genomic_DNA"/>
</dbReference>
<comment type="caution">
    <text evidence="2">The sequence shown here is derived from an EMBL/GenBank/DDBJ whole genome shotgun (WGS) entry which is preliminary data.</text>
</comment>
<gene>
    <name evidence="2" type="ORF">CLIT_11c01150</name>
</gene>
<evidence type="ECO:0008006" key="4">
    <source>
        <dbReference type="Google" id="ProtNLM"/>
    </source>
</evidence>
<keyword evidence="1" id="KW-0472">Membrane</keyword>
<dbReference type="Pfam" id="PF04367">
    <property type="entry name" value="DUF502"/>
    <property type="match status" value="1"/>
</dbReference>
<reference evidence="2 3" key="1">
    <citation type="submission" date="2014-03" db="EMBL/GenBank/DDBJ databases">
        <title>Genome sequence of Clostridium litorale W6, DSM 5388.</title>
        <authorList>
            <person name="Poehlein A."/>
            <person name="Jagirdar A."/>
            <person name="Khonsari B."/>
            <person name="Chibani C.M."/>
            <person name="Gutierrez Gutierrez D.A."/>
            <person name="Davydova E."/>
            <person name="Alghaithi H.S."/>
            <person name="Nair K.P."/>
            <person name="Dhamotharan K."/>
            <person name="Chandran L."/>
            <person name="G W."/>
            <person name="Daniel R."/>
        </authorList>
    </citation>
    <scope>NUCLEOTIDE SEQUENCE [LARGE SCALE GENOMIC DNA]</scope>
    <source>
        <strain evidence="2 3">W6</strain>
    </source>
</reference>
<keyword evidence="3" id="KW-1185">Reference proteome</keyword>
<keyword evidence="1" id="KW-0812">Transmembrane</keyword>
<evidence type="ECO:0000256" key="1">
    <source>
        <dbReference type="SAM" id="Phobius"/>
    </source>
</evidence>
<feature type="transmembrane region" description="Helical" evidence="1">
    <location>
        <begin position="58"/>
        <end position="81"/>
    </location>
</feature>
<protein>
    <recommendedName>
        <fullName evidence="4">Transporter</fullName>
    </recommendedName>
</protein>
<evidence type="ECO:0000313" key="2">
    <source>
        <dbReference type="EMBL" id="KDR95086.1"/>
    </source>
</evidence>
<dbReference type="InterPro" id="IPR007462">
    <property type="entry name" value="COV1-like"/>
</dbReference>
<feature type="transmembrane region" description="Helical" evidence="1">
    <location>
        <begin position="16"/>
        <end position="38"/>
    </location>
</feature>
<sequence length="208" mass="23384">MKNMNHEDIQIKSFKTIFITGLLTLLPSAITISLIFWLFNRVDSIFREPIEKLIGFQIYGIGFIITVILILITGIFATNVLGKKIFKFFEGIMFKVPLVGMIYASIKQVFDGFAHKKKDGFKSTVLVEYPSKGIYTLGFLTSKSPAFVDETTGKACFSVFVPTTPNPTSGMLVMMDRDDITYLDIPIEEAIKLIVSAGIVFKKEKQQE</sequence>
<dbReference type="AlphaFoldDB" id="A0A069RDH1"/>
<dbReference type="PANTHER" id="PTHR31876">
    <property type="entry name" value="COV-LIKE PROTEIN 1"/>
    <property type="match status" value="1"/>
</dbReference>
<dbReference type="STRING" id="1121324.CLIT_11c01150"/>
<dbReference type="Proteomes" id="UP000027946">
    <property type="component" value="Unassembled WGS sequence"/>
</dbReference>
<dbReference type="OrthoDB" id="9780267at2"/>
<organism evidence="2 3">
    <name type="scientific">Peptoclostridium litorale DSM 5388</name>
    <dbReference type="NCBI Taxonomy" id="1121324"/>
    <lineage>
        <taxon>Bacteria</taxon>
        <taxon>Bacillati</taxon>
        <taxon>Bacillota</taxon>
        <taxon>Clostridia</taxon>
        <taxon>Peptostreptococcales</taxon>
        <taxon>Peptoclostridiaceae</taxon>
        <taxon>Peptoclostridium</taxon>
    </lineage>
</organism>